<reference evidence="1" key="1">
    <citation type="submission" date="2014-09" db="EMBL/GenBank/DDBJ databases">
        <authorList>
            <person name="Magalhaes I.L.F."/>
            <person name="Oliveira U."/>
            <person name="Santos F.R."/>
            <person name="Vidigal T.H.D.A."/>
            <person name="Brescovit A.D."/>
            <person name="Santos A.J."/>
        </authorList>
    </citation>
    <scope>NUCLEOTIDE SEQUENCE</scope>
    <source>
        <tissue evidence="1">Shoot tissue taken approximately 20 cm above the soil surface</tissue>
    </source>
</reference>
<evidence type="ECO:0000313" key="1">
    <source>
        <dbReference type="EMBL" id="JAD24214.1"/>
    </source>
</evidence>
<accession>A0A0A8YDS3</accession>
<organism evidence="1">
    <name type="scientific">Arundo donax</name>
    <name type="common">Giant reed</name>
    <name type="synonym">Donax arundinaceus</name>
    <dbReference type="NCBI Taxonomy" id="35708"/>
    <lineage>
        <taxon>Eukaryota</taxon>
        <taxon>Viridiplantae</taxon>
        <taxon>Streptophyta</taxon>
        <taxon>Embryophyta</taxon>
        <taxon>Tracheophyta</taxon>
        <taxon>Spermatophyta</taxon>
        <taxon>Magnoliopsida</taxon>
        <taxon>Liliopsida</taxon>
        <taxon>Poales</taxon>
        <taxon>Poaceae</taxon>
        <taxon>PACMAD clade</taxon>
        <taxon>Arundinoideae</taxon>
        <taxon>Arundineae</taxon>
        <taxon>Arundo</taxon>
    </lineage>
</organism>
<name>A0A0A8YDS3_ARUDO</name>
<dbReference type="AlphaFoldDB" id="A0A0A8YDS3"/>
<sequence length="30" mass="3586">MLERTLKEPFRQRRVLLIRAKNDAIICQSS</sequence>
<protein>
    <submittedName>
        <fullName evidence="1">Uncharacterized protein</fullName>
    </submittedName>
</protein>
<dbReference type="EMBL" id="GBRH01273681">
    <property type="protein sequence ID" value="JAD24214.1"/>
    <property type="molecule type" value="Transcribed_RNA"/>
</dbReference>
<proteinExistence type="predicted"/>
<reference evidence="1" key="2">
    <citation type="journal article" date="2015" name="Data Brief">
        <title>Shoot transcriptome of the giant reed, Arundo donax.</title>
        <authorList>
            <person name="Barrero R.A."/>
            <person name="Guerrero F.D."/>
            <person name="Moolhuijzen P."/>
            <person name="Goolsby J.A."/>
            <person name="Tidwell J."/>
            <person name="Bellgard S.E."/>
            <person name="Bellgard M.I."/>
        </authorList>
    </citation>
    <scope>NUCLEOTIDE SEQUENCE</scope>
    <source>
        <tissue evidence="1">Shoot tissue taken approximately 20 cm above the soil surface</tissue>
    </source>
</reference>